<dbReference type="GO" id="GO:0005783">
    <property type="term" value="C:endoplasmic reticulum"/>
    <property type="evidence" value="ECO:0007669"/>
    <property type="project" value="TreeGrafter"/>
</dbReference>
<dbReference type="PROSITE" id="PS00061">
    <property type="entry name" value="ADH_SHORT"/>
    <property type="match status" value="1"/>
</dbReference>
<reference evidence="4" key="1">
    <citation type="journal article" date="2021" name="Open Biol.">
        <title>Shared evolutionary footprints suggest mitochondrial oxidative damage underlies multiple complex I losses in fungi.</title>
        <authorList>
            <person name="Schikora-Tamarit M.A."/>
            <person name="Marcet-Houben M."/>
            <person name="Nosek J."/>
            <person name="Gabaldon T."/>
        </authorList>
    </citation>
    <scope>NUCLEOTIDE SEQUENCE</scope>
    <source>
        <strain evidence="4">CBS6341</strain>
    </source>
</reference>
<dbReference type="InterPro" id="IPR036291">
    <property type="entry name" value="NAD(P)-bd_dom_sf"/>
</dbReference>
<dbReference type="Pfam" id="PF00106">
    <property type="entry name" value="adh_short"/>
    <property type="match status" value="1"/>
</dbReference>
<sequence length="304" mass="35020">MTTETDFSKVAFITGTNSGIGRSLTLEFNRRKIKVYASDIKFDKETLELYSSLGNIIIDTFDVTSLQDIIRVRNKIALAENKVDYLYCNAGIVQVSHAVDITDEQLEKIYNINLFANIKIVREFVRLVINAKGTIIFSGSITKFLPLHSNSLYVSTKAALDQYAQVLQLELRGYGVKVINILGGYIKTNIFDSNVVNVPKGSIYDFDEYKQIYSQRVENLNQSSQNAMSCEEFAKRTLDKIENSNLNQVNIFEGTKSRSLYYISWLLPKWKLFDYMLNIFKLNFDYRKHLENDQLDISFYKSQV</sequence>
<dbReference type="AlphaFoldDB" id="A0A9P8PWT5"/>
<dbReference type="PANTHER" id="PTHR44169:SF6">
    <property type="entry name" value="NADPH-DEPENDENT 1-ACYLDIHYDROXYACETONE PHOSPHATE REDUCTASE"/>
    <property type="match status" value="1"/>
</dbReference>
<dbReference type="InterPro" id="IPR002347">
    <property type="entry name" value="SDR_fam"/>
</dbReference>
<dbReference type="GO" id="GO:0004806">
    <property type="term" value="F:triacylglycerol lipase activity"/>
    <property type="evidence" value="ECO:0007669"/>
    <property type="project" value="TreeGrafter"/>
</dbReference>
<evidence type="ECO:0000313" key="4">
    <source>
        <dbReference type="EMBL" id="KAH3679888.1"/>
    </source>
</evidence>
<name>A0A9P8PWT5_9ASCO</name>
<evidence type="ECO:0000256" key="3">
    <source>
        <dbReference type="ARBA" id="ARBA00023002"/>
    </source>
</evidence>
<accession>A0A9P8PWT5</accession>
<dbReference type="Gene3D" id="3.40.50.720">
    <property type="entry name" value="NAD(P)-binding Rossmann-like Domain"/>
    <property type="match status" value="1"/>
</dbReference>
<keyword evidence="2" id="KW-0521">NADP</keyword>
<dbReference type="GO" id="GO:0000140">
    <property type="term" value="F:acylglycerone-phosphate reductase (NADP+) activity"/>
    <property type="evidence" value="ECO:0007669"/>
    <property type="project" value="TreeGrafter"/>
</dbReference>
<gene>
    <name evidence="4" type="ORF">WICMUC_000631</name>
</gene>
<protein>
    <submittedName>
        <fullName evidence="4">Uncharacterized protein</fullName>
    </submittedName>
</protein>
<dbReference type="GO" id="GO:0005811">
    <property type="term" value="C:lipid droplet"/>
    <property type="evidence" value="ECO:0007669"/>
    <property type="project" value="TreeGrafter"/>
</dbReference>
<dbReference type="GO" id="GO:0019433">
    <property type="term" value="P:triglyceride catabolic process"/>
    <property type="evidence" value="ECO:0007669"/>
    <property type="project" value="TreeGrafter"/>
</dbReference>
<dbReference type="PANTHER" id="PTHR44169">
    <property type="entry name" value="NADPH-DEPENDENT 1-ACYLDIHYDROXYACETONE PHOSPHATE REDUCTASE"/>
    <property type="match status" value="1"/>
</dbReference>
<keyword evidence="5" id="KW-1185">Reference proteome</keyword>
<dbReference type="SUPFAM" id="SSF51735">
    <property type="entry name" value="NAD(P)-binding Rossmann-fold domains"/>
    <property type="match status" value="1"/>
</dbReference>
<organism evidence="4 5">
    <name type="scientific">Wickerhamomyces mucosus</name>
    <dbReference type="NCBI Taxonomy" id="1378264"/>
    <lineage>
        <taxon>Eukaryota</taxon>
        <taxon>Fungi</taxon>
        <taxon>Dikarya</taxon>
        <taxon>Ascomycota</taxon>
        <taxon>Saccharomycotina</taxon>
        <taxon>Saccharomycetes</taxon>
        <taxon>Phaffomycetales</taxon>
        <taxon>Wickerhamomycetaceae</taxon>
        <taxon>Wickerhamomyces</taxon>
    </lineage>
</organism>
<dbReference type="EMBL" id="JAEUBF010000206">
    <property type="protein sequence ID" value="KAH3679888.1"/>
    <property type="molecule type" value="Genomic_DNA"/>
</dbReference>
<proteinExistence type="inferred from homology"/>
<dbReference type="Proteomes" id="UP000769528">
    <property type="component" value="Unassembled WGS sequence"/>
</dbReference>
<evidence type="ECO:0000256" key="2">
    <source>
        <dbReference type="ARBA" id="ARBA00022857"/>
    </source>
</evidence>
<comment type="caution">
    <text evidence="4">The sequence shown here is derived from an EMBL/GenBank/DDBJ whole genome shotgun (WGS) entry which is preliminary data.</text>
</comment>
<dbReference type="InterPro" id="IPR020904">
    <property type="entry name" value="Sc_DH/Rdtase_CS"/>
</dbReference>
<keyword evidence="3" id="KW-0560">Oxidoreductase</keyword>
<evidence type="ECO:0000256" key="1">
    <source>
        <dbReference type="ARBA" id="ARBA00006484"/>
    </source>
</evidence>
<comment type="similarity">
    <text evidence="1">Belongs to the short-chain dehydrogenases/reductases (SDR) family.</text>
</comment>
<reference evidence="4" key="2">
    <citation type="submission" date="2021-01" db="EMBL/GenBank/DDBJ databases">
        <authorList>
            <person name="Schikora-Tamarit M.A."/>
        </authorList>
    </citation>
    <scope>NUCLEOTIDE SEQUENCE</scope>
    <source>
        <strain evidence="4">CBS6341</strain>
    </source>
</reference>
<dbReference type="GO" id="GO:0006654">
    <property type="term" value="P:phosphatidic acid biosynthetic process"/>
    <property type="evidence" value="ECO:0007669"/>
    <property type="project" value="TreeGrafter"/>
</dbReference>
<evidence type="ECO:0000313" key="5">
    <source>
        <dbReference type="Proteomes" id="UP000769528"/>
    </source>
</evidence>
<dbReference type="OrthoDB" id="2102561at2759"/>
<dbReference type="PRINTS" id="PR00081">
    <property type="entry name" value="GDHRDH"/>
</dbReference>